<comment type="caution">
    <text evidence="1">The sequence shown here is derived from an EMBL/GenBank/DDBJ whole genome shotgun (WGS) entry which is preliminary data.</text>
</comment>
<protein>
    <submittedName>
        <fullName evidence="1">Uncharacterized protein</fullName>
    </submittedName>
</protein>
<evidence type="ECO:0000313" key="1">
    <source>
        <dbReference type="EMBL" id="RMV96741.1"/>
    </source>
</evidence>
<proteinExistence type="predicted"/>
<organism evidence="1 2">
    <name type="scientific">Pseudomonas amygdali pv. tabaci</name>
    <name type="common">Pseudomonas syringae pv. tabaci</name>
    <dbReference type="NCBI Taxonomy" id="322"/>
    <lineage>
        <taxon>Bacteria</taxon>
        <taxon>Pseudomonadati</taxon>
        <taxon>Pseudomonadota</taxon>
        <taxon>Gammaproteobacteria</taxon>
        <taxon>Pseudomonadales</taxon>
        <taxon>Pseudomonadaceae</taxon>
        <taxon>Pseudomonas</taxon>
        <taxon>Pseudomonas amygdali</taxon>
    </lineage>
</organism>
<sequence length="290" mass="32062">MRIDHAGNCVGQNDAWVGQQPAPVAGMVRAFTQVHRQLEVEHPARAKKQGRARRCQAWAVGGDENVCGEFFCVGLAERAKTRRAVFFAHFQQQFDVETQLAVACLEGLLQSGQVDQVLALVVRSATPVPAFATFDDLPRRQARLPLRVITANHIAMTITEQGRQGRVFDTGRDHKGATPGDRVVMHRHAETQTLDMRCNEFVQIAIKLRQALGLLALGRIGDAFAKQGEKCAVVELFSDVFDGVRTATHEGISSRVFEVSRRWQRTVPPSMRPVTGDFSLHTAMQAGQRG</sequence>
<dbReference type="EMBL" id="RBVA01000597">
    <property type="protein sequence ID" value="RMV96741.1"/>
    <property type="molecule type" value="Genomic_DNA"/>
</dbReference>
<evidence type="ECO:0000313" key="2">
    <source>
        <dbReference type="Proteomes" id="UP000271531"/>
    </source>
</evidence>
<reference evidence="1 2" key="1">
    <citation type="submission" date="2018-08" db="EMBL/GenBank/DDBJ databases">
        <title>Recombination of ecologically and evolutionarily significant loci maintains genetic cohesion in the Pseudomonas syringae species complex.</title>
        <authorList>
            <person name="Dillon M."/>
            <person name="Thakur S."/>
            <person name="Almeida R.N.D."/>
            <person name="Weir B.S."/>
            <person name="Guttman D.S."/>
        </authorList>
    </citation>
    <scope>NUCLEOTIDE SEQUENCE [LARGE SCALE GENOMIC DNA]</scope>
    <source>
        <strain evidence="1 2">ICMP 4525</strain>
    </source>
</reference>
<dbReference type="AlphaFoldDB" id="A0A3M6GVJ4"/>
<gene>
    <name evidence="1" type="ORF">ALP03_04067</name>
</gene>
<name>A0A3M6GVJ4_PSEAJ</name>
<accession>A0A3M6GVJ4</accession>
<dbReference type="Proteomes" id="UP000271531">
    <property type="component" value="Unassembled WGS sequence"/>
</dbReference>